<dbReference type="Proteomes" id="UP000068210">
    <property type="component" value="Chromosome"/>
</dbReference>
<dbReference type="RefSeq" id="WP_039804553.1">
    <property type="nucleotide sequence ID" value="NZ_CP010415.1"/>
</dbReference>
<keyword evidence="2" id="KW-1185">Reference proteome</keyword>
<dbReference type="STRING" id="1328314.Achr_23470"/>
<dbReference type="EMBL" id="CP010415">
    <property type="protein sequence ID" value="AJE21784.1"/>
    <property type="molecule type" value="Genomic_DNA"/>
</dbReference>
<evidence type="ECO:0000313" key="1">
    <source>
        <dbReference type="EMBL" id="AJE21784.1"/>
    </source>
</evidence>
<gene>
    <name evidence="1" type="ORF">Achr_23470</name>
</gene>
<dbReference type="AlphaFoldDB" id="A0A0C4WMT8"/>
<proteinExistence type="predicted"/>
<name>A0A0C4WMT8_9GAMM</name>
<accession>A0A0C4WMT8</accession>
<protein>
    <submittedName>
        <fullName evidence="1">Uncharacterized protein</fullName>
    </submittedName>
</protein>
<dbReference type="KEGG" id="acx:Achr_23470"/>
<reference evidence="1 2" key="1">
    <citation type="journal article" date="2015" name="PLoS ONE">
        <title>Azotobacter Genomes: The Genome of Azotobacter chroococcum NCIMB 8003 (ATCC 4412).</title>
        <authorList>
            <person name="Robson R.L."/>
            <person name="Jones R."/>
            <person name="Robson R.M."/>
            <person name="Schwartz A."/>
            <person name="Richardson T.H."/>
        </authorList>
    </citation>
    <scope>NUCLEOTIDE SEQUENCE [LARGE SCALE GENOMIC DNA]</scope>
    <source>
        <strain evidence="1 2">NCIMB 8003</strain>
    </source>
</reference>
<dbReference type="HOGENOM" id="CLU_2397431_0_0_6"/>
<evidence type="ECO:0000313" key="2">
    <source>
        <dbReference type="Proteomes" id="UP000068210"/>
    </source>
</evidence>
<organism evidence="1 2">
    <name type="scientific">Azotobacter chroococcum NCIMB 8003</name>
    <dbReference type="NCBI Taxonomy" id="1328314"/>
    <lineage>
        <taxon>Bacteria</taxon>
        <taxon>Pseudomonadati</taxon>
        <taxon>Pseudomonadota</taxon>
        <taxon>Gammaproteobacteria</taxon>
        <taxon>Pseudomonadales</taxon>
        <taxon>Pseudomonadaceae</taxon>
        <taxon>Azotobacter</taxon>
    </lineage>
</organism>
<sequence>MPRPAWSLHAYYLIEPGEQLDLFACREVRLHLVGRQLELGGQIDRTLCGSLLPAQPRWRGLTKPLLRDDRLCPACRAALEAQRRGDCVGWSIPWVLG</sequence>
<dbReference type="GeneID" id="61930768"/>